<sequence length="180" mass="20153">MTRHGLNITRLVDNLLVVLNDVKVRETVLDATYHDTQDPWWIFSPWGSPVRATTKPCTPMSWTRRPSSESAYPADHLSQILCIVYSKDWATAKLKHSGKLVNAQKTRELDVNIEVILELDLEACKNNGNISGISSMRKPTNKDPISSSDICQGLMLLLIAPADDDEAKDGRSFLAHGYYL</sequence>
<dbReference type="EMBL" id="MJBS01000001">
    <property type="protein sequence ID" value="OHF04604.1"/>
    <property type="molecule type" value="Genomic_DNA"/>
</dbReference>
<organism evidence="1 2">
    <name type="scientific">Colletotrichum orchidophilum</name>
    <dbReference type="NCBI Taxonomy" id="1209926"/>
    <lineage>
        <taxon>Eukaryota</taxon>
        <taxon>Fungi</taxon>
        <taxon>Dikarya</taxon>
        <taxon>Ascomycota</taxon>
        <taxon>Pezizomycotina</taxon>
        <taxon>Sordariomycetes</taxon>
        <taxon>Hypocreomycetidae</taxon>
        <taxon>Glomerellales</taxon>
        <taxon>Glomerellaceae</taxon>
        <taxon>Colletotrichum</taxon>
    </lineage>
</organism>
<proteinExistence type="predicted"/>
<evidence type="ECO:0000313" key="2">
    <source>
        <dbReference type="Proteomes" id="UP000176998"/>
    </source>
</evidence>
<dbReference type="GeneID" id="34553243"/>
<name>A0A1G4BT49_9PEZI</name>
<protein>
    <submittedName>
        <fullName evidence="1">Uncharacterized protein</fullName>
    </submittedName>
</protein>
<reference evidence="1 2" key="1">
    <citation type="submission" date="2016-09" db="EMBL/GenBank/DDBJ databases">
        <authorList>
            <person name="Capua I."/>
            <person name="De Benedictis P."/>
            <person name="Joannis T."/>
            <person name="Lombin L.H."/>
            <person name="Cattoli G."/>
        </authorList>
    </citation>
    <scope>NUCLEOTIDE SEQUENCE [LARGE SCALE GENOMIC DNA]</scope>
    <source>
        <strain evidence="1 2">IMI 309357</strain>
    </source>
</reference>
<dbReference type="AlphaFoldDB" id="A0A1G4BT49"/>
<dbReference type="Proteomes" id="UP000176998">
    <property type="component" value="Unassembled WGS sequence"/>
</dbReference>
<gene>
    <name evidence="1" type="ORF">CORC01_00075</name>
</gene>
<comment type="caution">
    <text evidence="1">The sequence shown here is derived from an EMBL/GenBank/DDBJ whole genome shotgun (WGS) entry which is preliminary data.</text>
</comment>
<keyword evidence="2" id="KW-1185">Reference proteome</keyword>
<accession>A0A1G4BT49</accession>
<evidence type="ECO:0000313" key="1">
    <source>
        <dbReference type="EMBL" id="OHF04604.1"/>
    </source>
</evidence>
<dbReference type="RefSeq" id="XP_022481738.1">
    <property type="nucleotide sequence ID" value="XM_022611733.1"/>
</dbReference>